<evidence type="ECO:0000256" key="5">
    <source>
        <dbReference type="ARBA" id="ARBA00022729"/>
    </source>
</evidence>
<comment type="similarity">
    <text evidence="10">Belongs to the TonB-dependent receptor family.</text>
</comment>
<dbReference type="PANTHER" id="PTHR30069:SF29">
    <property type="entry name" value="HEMOGLOBIN AND HEMOGLOBIN-HAPTOGLOBIN-BINDING PROTEIN 1-RELATED"/>
    <property type="match status" value="1"/>
</dbReference>
<keyword evidence="4" id="KW-0812">Transmembrane</keyword>
<dbReference type="Gene3D" id="2.40.170.20">
    <property type="entry name" value="TonB-dependent receptor, beta-barrel domain"/>
    <property type="match status" value="1"/>
</dbReference>
<name>A0ABZ2LL41_9BACT</name>
<keyword evidence="2" id="KW-0813">Transport</keyword>
<evidence type="ECO:0000256" key="11">
    <source>
        <dbReference type="SAM" id="MobiDB-lite"/>
    </source>
</evidence>
<dbReference type="SUPFAM" id="SSF74653">
    <property type="entry name" value="TolA/TonB C-terminal domain"/>
    <property type="match status" value="1"/>
</dbReference>
<keyword evidence="8 15" id="KW-0675">Receptor</keyword>
<evidence type="ECO:0000256" key="7">
    <source>
        <dbReference type="ARBA" id="ARBA00023136"/>
    </source>
</evidence>
<gene>
    <name evidence="15" type="ORF">LZC94_27820</name>
</gene>
<feature type="compositionally biased region" description="Basic and acidic residues" evidence="11">
    <location>
        <begin position="130"/>
        <end position="151"/>
    </location>
</feature>
<dbReference type="InterPro" id="IPR012910">
    <property type="entry name" value="Plug_dom"/>
</dbReference>
<evidence type="ECO:0000259" key="13">
    <source>
        <dbReference type="Pfam" id="PF00593"/>
    </source>
</evidence>
<evidence type="ECO:0000313" key="16">
    <source>
        <dbReference type="Proteomes" id="UP001370348"/>
    </source>
</evidence>
<dbReference type="RefSeq" id="WP_394821279.1">
    <property type="nucleotide sequence ID" value="NZ_CP089984.1"/>
</dbReference>
<dbReference type="EMBL" id="CP089984">
    <property type="protein sequence ID" value="WXB11659.1"/>
    <property type="molecule type" value="Genomic_DNA"/>
</dbReference>
<evidence type="ECO:0000256" key="10">
    <source>
        <dbReference type="RuleBase" id="RU003357"/>
    </source>
</evidence>
<dbReference type="InterPro" id="IPR000531">
    <property type="entry name" value="Beta-barrel_TonB"/>
</dbReference>
<feature type="domain" description="TonB-dependent receptor plug" evidence="14">
    <location>
        <begin position="178"/>
        <end position="274"/>
    </location>
</feature>
<dbReference type="Pfam" id="PF07715">
    <property type="entry name" value="Plug"/>
    <property type="match status" value="1"/>
</dbReference>
<reference evidence="15 16" key="1">
    <citation type="submission" date="2021-12" db="EMBL/GenBank/DDBJ databases">
        <title>Discovery of the Pendulisporaceae a myxobacterial family with distinct sporulation behavior and unique specialized metabolism.</title>
        <authorList>
            <person name="Garcia R."/>
            <person name="Popoff A."/>
            <person name="Bader C.D."/>
            <person name="Loehr J."/>
            <person name="Walesch S."/>
            <person name="Walt C."/>
            <person name="Boldt J."/>
            <person name="Bunk B."/>
            <person name="Haeckl F.J.F.P.J."/>
            <person name="Gunesch A.P."/>
            <person name="Birkelbach J."/>
            <person name="Nuebel U."/>
            <person name="Pietschmann T."/>
            <person name="Bach T."/>
            <person name="Mueller R."/>
        </authorList>
    </citation>
    <scope>NUCLEOTIDE SEQUENCE [LARGE SCALE GENOMIC DNA]</scope>
    <source>
        <strain evidence="15 16">MSr11954</strain>
    </source>
</reference>
<dbReference type="InterPro" id="IPR036942">
    <property type="entry name" value="Beta-barrel_TonB_sf"/>
</dbReference>
<feature type="chain" id="PRO_5047550577" evidence="12">
    <location>
        <begin position="35"/>
        <end position="835"/>
    </location>
</feature>
<dbReference type="Gene3D" id="3.30.1150.10">
    <property type="match status" value="1"/>
</dbReference>
<evidence type="ECO:0000259" key="14">
    <source>
        <dbReference type="Pfam" id="PF07715"/>
    </source>
</evidence>
<dbReference type="PANTHER" id="PTHR30069">
    <property type="entry name" value="TONB-DEPENDENT OUTER MEMBRANE RECEPTOR"/>
    <property type="match status" value="1"/>
</dbReference>
<dbReference type="InterPro" id="IPR039426">
    <property type="entry name" value="TonB-dep_rcpt-like"/>
</dbReference>
<evidence type="ECO:0000256" key="3">
    <source>
        <dbReference type="ARBA" id="ARBA00022452"/>
    </source>
</evidence>
<proteinExistence type="inferred from homology"/>
<keyword evidence="3" id="KW-1134">Transmembrane beta strand</keyword>
<evidence type="ECO:0000256" key="9">
    <source>
        <dbReference type="ARBA" id="ARBA00023237"/>
    </source>
</evidence>
<protein>
    <submittedName>
        <fullName evidence="15">TonB-dependent receptor plug domain-containing protein</fullName>
    </submittedName>
</protein>
<dbReference type="Pfam" id="PF00593">
    <property type="entry name" value="TonB_dep_Rec_b-barrel"/>
    <property type="match status" value="1"/>
</dbReference>
<sequence>MRRTPFFARLRRRPLFARLLTLFVVLGSVAPAMAQTRAAPPPRPAPPSAPIVPPQLLHAEPLPYPEGAHGESVVVIELTIDSSGTVENAILASGEEPFATIVLTHAQGWKFAPARRGDVDVAARTRMRIEFHPPPDSHDPARGTPDIDPRAAKAPSRANAVIEREAEVYVRGELPEPGKVTVTRDEVRQMPGAFGDSFRMLEAFPGVTPVVSGLPFFYVRGAPPGNTGYYLDGVRLPLLYHVALGPGVVHPGLIDHVDFFSGAPPAPYGRFTGGVLAGRTRAPATAFHGEWNVRLLDSGALVEAPFAEGRGSVLVAGRYGYPGLIASLASDARIAYWDYQARIAYKLTDVDTVSAFVFGSSDYLGMLREQDRGVYSVGQGPPSREKKEEQVFKSTFHRLDLRYDHRLGRAGNVRVALTLGADQSGTDLQGNEIKEYVQVGNGRIRSVALRTEIEGNVAENARVRAGADVAWDHTDLLDVSGNPLVPGRSSSTFRYAPRNDVTLGAYADVTWRPWRRVEIVPGVRADVFTSRRPDQPVVQILDRVHPIGAPASAVVAIDPRLAARIGIAQGITSITTFGLTHQPPSTLVPMAGLSLSERRDVLQTSIQGSQGFEVALPWDFTATGTFFLHEYRNLSDATASCGRIPYDAWEDPCVSRRVRGRAFGFELLVRRALTRKLTGWLSYTLSRSTREGFAIGSAGHTPIDIPQSTLAEFDRTHVLNLVGAYDLGRNWRAGLRLTLYSGRPTPRFDKEGDPAEDAPTGRLPGYYRFDVRLEKAWRIGRTGRISFVLEGLNVTLNREDIGVSCVATPDGKSRVCQPDRIGPVAFPSIGLEGSF</sequence>
<feature type="domain" description="TonB-dependent receptor-like beta-barrel" evidence="13">
    <location>
        <begin position="360"/>
        <end position="786"/>
    </location>
</feature>
<keyword evidence="16" id="KW-1185">Reference proteome</keyword>
<evidence type="ECO:0000313" key="15">
    <source>
        <dbReference type="EMBL" id="WXB11659.1"/>
    </source>
</evidence>
<evidence type="ECO:0000256" key="6">
    <source>
        <dbReference type="ARBA" id="ARBA00023077"/>
    </source>
</evidence>
<comment type="subcellular location">
    <subcellularLocation>
        <location evidence="1">Cell outer membrane</location>
        <topology evidence="1">Multi-pass membrane protein</topology>
    </subcellularLocation>
</comment>
<organism evidence="15 16">
    <name type="scientific">Pendulispora albinea</name>
    <dbReference type="NCBI Taxonomy" id="2741071"/>
    <lineage>
        <taxon>Bacteria</taxon>
        <taxon>Pseudomonadati</taxon>
        <taxon>Myxococcota</taxon>
        <taxon>Myxococcia</taxon>
        <taxon>Myxococcales</taxon>
        <taxon>Sorangiineae</taxon>
        <taxon>Pendulisporaceae</taxon>
        <taxon>Pendulispora</taxon>
    </lineage>
</organism>
<accession>A0ABZ2LL41</accession>
<dbReference type="Proteomes" id="UP001370348">
    <property type="component" value="Chromosome"/>
</dbReference>
<evidence type="ECO:0000256" key="12">
    <source>
        <dbReference type="SAM" id="SignalP"/>
    </source>
</evidence>
<evidence type="ECO:0000256" key="4">
    <source>
        <dbReference type="ARBA" id="ARBA00022692"/>
    </source>
</evidence>
<evidence type="ECO:0000256" key="8">
    <source>
        <dbReference type="ARBA" id="ARBA00023170"/>
    </source>
</evidence>
<feature type="signal peptide" evidence="12">
    <location>
        <begin position="1"/>
        <end position="34"/>
    </location>
</feature>
<feature type="region of interest" description="Disordered" evidence="11">
    <location>
        <begin position="130"/>
        <end position="156"/>
    </location>
</feature>
<evidence type="ECO:0000256" key="2">
    <source>
        <dbReference type="ARBA" id="ARBA00022448"/>
    </source>
</evidence>
<keyword evidence="5 12" id="KW-0732">Signal</keyword>
<keyword evidence="6 10" id="KW-0798">TonB box</keyword>
<keyword evidence="7 10" id="KW-0472">Membrane</keyword>
<evidence type="ECO:0000256" key="1">
    <source>
        <dbReference type="ARBA" id="ARBA00004571"/>
    </source>
</evidence>
<keyword evidence="9" id="KW-0998">Cell outer membrane</keyword>
<dbReference type="SUPFAM" id="SSF56935">
    <property type="entry name" value="Porins"/>
    <property type="match status" value="1"/>
</dbReference>